<proteinExistence type="predicted"/>
<dbReference type="Proteomes" id="UP001305647">
    <property type="component" value="Unassembled WGS sequence"/>
</dbReference>
<evidence type="ECO:0000313" key="1">
    <source>
        <dbReference type="EMBL" id="KAK4098127.1"/>
    </source>
</evidence>
<evidence type="ECO:0000313" key="2">
    <source>
        <dbReference type="Proteomes" id="UP001305647"/>
    </source>
</evidence>
<sequence>MRAFETWFALSAASSTCWINLHLFGGRSPPWPPARRDGMGTKRTPLPDALGSVSAPSWLWVMEIAVSPAEIITSSGIPEGLIP</sequence>
<keyword evidence="2" id="KW-1185">Reference proteome</keyword>
<comment type="caution">
    <text evidence="1">The sequence shown here is derived from an EMBL/GenBank/DDBJ whole genome shotgun (WGS) entry which is preliminary data.</text>
</comment>
<dbReference type="EMBL" id="MU863662">
    <property type="protein sequence ID" value="KAK4098127.1"/>
    <property type="molecule type" value="Genomic_DNA"/>
</dbReference>
<accession>A0AAN6SZ37</accession>
<gene>
    <name evidence="1" type="ORF">N658DRAFT_499708</name>
</gene>
<reference evidence="1" key="2">
    <citation type="submission" date="2023-05" db="EMBL/GenBank/DDBJ databases">
        <authorList>
            <consortium name="Lawrence Berkeley National Laboratory"/>
            <person name="Steindorff A."/>
            <person name="Hensen N."/>
            <person name="Bonometti L."/>
            <person name="Westerberg I."/>
            <person name="Brannstrom I.O."/>
            <person name="Guillou S."/>
            <person name="Cros-Aarteil S."/>
            <person name="Calhoun S."/>
            <person name="Haridas S."/>
            <person name="Kuo A."/>
            <person name="Mondo S."/>
            <person name="Pangilinan J."/>
            <person name="Riley R."/>
            <person name="Labutti K."/>
            <person name="Andreopoulos B."/>
            <person name="Lipzen A."/>
            <person name="Chen C."/>
            <person name="Yanf M."/>
            <person name="Daum C."/>
            <person name="Ng V."/>
            <person name="Clum A."/>
            <person name="Ohm R."/>
            <person name="Martin F."/>
            <person name="Silar P."/>
            <person name="Natvig D."/>
            <person name="Lalanne C."/>
            <person name="Gautier V."/>
            <person name="Ament-Velasquez S.L."/>
            <person name="Kruys A."/>
            <person name="Hutchinson M.I."/>
            <person name="Powell A.J."/>
            <person name="Barry K."/>
            <person name="Miller A.N."/>
            <person name="Grigoriev I.V."/>
            <person name="Debuchy R."/>
            <person name="Gladieux P."/>
            <person name="Thoren M.H."/>
            <person name="Johannesson H."/>
        </authorList>
    </citation>
    <scope>NUCLEOTIDE SEQUENCE</scope>
    <source>
        <strain evidence="1">CBS 757.83</strain>
    </source>
</reference>
<protein>
    <submittedName>
        <fullName evidence="1">Uncharacterized protein</fullName>
    </submittedName>
</protein>
<organism evidence="1 2">
    <name type="scientific">Parathielavia hyrcaniae</name>
    <dbReference type="NCBI Taxonomy" id="113614"/>
    <lineage>
        <taxon>Eukaryota</taxon>
        <taxon>Fungi</taxon>
        <taxon>Dikarya</taxon>
        <taxon>Ascomycota</taxon>
        <taxon>Pezizomycotina</taxon>
        <taxon>Sordariomycetes</taxon>
        <taxon>Sordariomycetidae</taxon>
        <taxon>Sordariales</taxon>
        <taxon>Chaetomiaceae</taxon>
        <taxon>Parathielavia</taxon>
    </lineage>
</organism>
<dbReference type="AlphaFoldDB" id="A0AAN6SZ37"/>
<reference evidence="1" key="1">
    <citation type="journal article" date="2023" name="Mol. Phylogenet. Evol.">
        <title>Genome-scale phylogeny and comparative genomics of the fungal order Sordariales.</title>
        <authorList>
            <person name="Hensen N."/>
            <person name="Bonometti L."/>
            <person name="Westerberg I."/>
            <person name="Brannstrom I.O."/>
            <person name="Guillou S."/>
            <person name="Cros-Aarteil S."/>
            <person name="Calhoun S."/>
            <person name="Haridas S."/>
            <person name="Kuo A."/>
            <person name="Mondo S."/>
            <person name="Pangilinan J."/>
            <person name="Riley R."/>
            <person name="LaButti K."/>
            <person name="Andreopoulos B."/>
            <person name="Lipzen A."/>
            <person name="Chen C."/>
            <person name="Yan M."/>
            <person name="Daum C."/>
            <person name="Ng V."/>
            <person name="Clum A."/>
            <person name="Steindorff A."/>
            <person name="Ohm R.A."/>
            <person name="Martin F."/>
            <person name="Silar P."/>
            <person name="Natvig D.O."/>
            <person name="Lalanne C."/>
            <person name="Gautier V."/>
            <person name="Ament-Velasquez S.L."/>
            <person name="Kruys A."/>
            <person name="Hutchinson M.I."/>
            <person name="Powell A.J."/>
            <person name="Barry K."/>
            <person name="Miller A.N."/>
            <person name="Grigoriev I.V."/>
            <person name="Debuchy R."/>
            <person name="Gladieux P."/>
            <person name="Hiltunen Thoren M."/>
            <person name="Johannesson H."/>
        </authorList>
    </citation>
    <scope>NUCLEOTIDE SEQUENCE</scope>
    <source>
        <strain evidence="1">CBS 757.83</strain>
    </source>
</reference>
<name>A0AAN6SZ37_9PEZI</name>